<reference evidence="1 2" key="1">
    <citation type="journal article" date="2016" name="Nat. Commun.">
        <title>Thousands of microbial genomes shed light on interconnected biogeochemical processes in an aquifer system.</title>
        <authorList>
            <person name="Anantharaman K."/>
            <person name="Brown C.T."/>
            <person name="Hug L.A."/>
            <person name="Sharon I."/>
            <person name="Castelle C.J."/>
            <person name="Probst A.J."/>
            <person name="Thomas B.C."/>
            <person name="Singh A."/>
            <person name="Wilkins M.J."/>
            <person name="Karaoz U."/>
            <person name="Brodie E.L."/>
            <person name="Williams K.H."/>
            <person name="Hubbard S.S."/>
            <person name="Banfield J.F."/>
        </authorList>
    </citation>
    <scope>NUCLEOTIDE SEQUENCE [LARGE SCALE GENOMIC DNA]</scope>
</reference>
<dbReference type="Gene3D" id="3.30.530.20">
    <property type="match status" value="1"/>
</dbReference>
<dbReference type="EMBL" id="MFEN01000058">
    <property type="protein sequence ID" value="OGE82944.1"/>
    <property type="molecule type" value="Genomic_DNA"/>
</dbReference>
<sequence>MAVRSYNKHYEDSVFIRAPAGQVFDYVDDHSRFSSHMSQSSWMMGGGRMNTELDDGRGQTVGSHIRLNGKVFGINLFLDEVVTHRQPPSRKIWETVGTPKLLVIGNYRMGLEISSENEGSRLRIFIDYELPTGVSTRWLGYLFGGIYAKWCVRQMVRGVCEQFKT</sequence>
<comment type="caution">
    <text evidence="1">The sequence shown here is derived from an EMBL/GenBank/DDBJ whole genome shotgun (WGS) entry which is preliminary data.</text>
</comment>
<organism evidence="1 2">
    <name type="scientific">Candidatus Doudnabacteria bacterium RIFCSPHIGHO2_01_FULL_49_9</name>
    <dbReference type="NCBI Taxonomy" id="1817827"/>
    <lineage>
        <taxon>Bacteria</taxon>
        <taxon>Candidatus Doudnaibacteriota</taxon>
    </lineage>
</organism>
<dbReference type="Proteomes" id="UP000176339">
    <property type="component" value="Unassembled WGS sequence"/>
</dbReference>
<accession>A0A1F5NZB1</accession>
<proteinExistence type="predicted"/>
<dbReference type="InterPro" id="IPR019587">
    <property type="entry name" value="Polyketide_cyclase/dehydratase"/>
</dbReference>
<evidence type="ECO:0000313" key="2">
    <source>
        <dbReference type="Proteomes" id="UP000176339"/>
    </source>
</evidence>
<gene>
    <name evidence="1" type="ORF">A2846_02175</name>
</gene>
<evidence type="ECO:0000313" key="1">
    <source>
        <dbReference type="EMBL" id="OGE82944.1"/>
    </source>
</evidence>
<dbReference type="Pfam" id="PF10604">
    <property type="entry name" value="Polyketide_cyc2"/>
    <property type="match status" value="1"/>
</dbReference>
<dbReference type="InterPro" id="IPR023393">
    <property type="entry name" value="START-like_dom_sf"/>
</dbReference>
<evidence type="ECO:0008006" key="3">
    <source>
        <dbReference type="Google" id="ProtNLM"/>
    </source>
</evidence>
<name>A0A1F5NZB1_9BACT</name>
<protein>
    <recommendedName>
        <fullName evidence="3">Coenzyme Q-binding protein COQ10 START domain-containing protein</fullName>
    </recommendedName>
</protein>
<dbReference type="CDD" id="cd07812">
    <property type="entry name" value="SRPBCC"/>
    <property type="match status" value="1"/>
</dbReference>
<dbReference type="SUPFAM" id="SSF55961">
    <property type="entry name" value="Bet v1-like"/>
    <property type="match status" value="1"/>
</dbReference>
<dbReference type="AlphaFoldDB" id="A0A1F5NZB1"/>